<dbReference type="STRING" id="37927.SA2016_0147"/>
<sequence length="40" mass="4379">MTNAEMARLLGDLASPVAVIANFMDTDEIMRAVRAVMEKP</sequence>
<dbReference type="AlphaFoldDB" id="A0A126ZUL5"/>
<gene>
    <name evidence="1" type="ORF">SA2016_0147</name>
</gene>
<evidence type="ECO:0000313" key="2">
    <source>
        <dbReference type="Proteomes" id="UP000070134"/>
    </source>
</evidence>
<evidence type="ECO:0000313" key="1">
    <source>
        <dbReference type="EMBL" id="AMM30849.1"/>
    </source>
</evidence>
<dbReference type="KEGG" id="satk:SA2016_0147"/>
<accession>A0A126ZUL5</accession>
<dbReference type="Proteomes" id="UP000070134">
    <property type="component" value="Chromosome"/>
</dbReference>
<dbReference type="EMBL" id="CP014518">
    <property type="protein sequence ID" value="AMM30849.1"/>
    <property type="molecule type" value="Genomic_DNA"/>
</dbReference>
<name>A0A126ZUL5_9MICC</name>
<keyword evidence="2" id="KW-1185">Reference proteome</keyword>
<protein>
    <submittedName>
        <fullName evidence="1">Uncharacterized protein</fullName>
    </submittedName>
</protein>
<proteinExistence type="predicted"/>
<organism evidence="1 2">
    <name type="scientific">Sinomonas atrocyanea</name>
    <dbReference type="NCBI Taxonomy" id="37927"/>
    <lineage>
        <taxon>Bacteria</taxon>
        <taxon>Bacillati</taxon>
        <taxon>Actinomycetota</taxon>
        <taxon>Actinomycetes</taxon>
        <taxon>Micrococcales</taxon>
        <taxon>Micrococcaceae</taxon>
        <taxon>Sinomonas</taxon>
    </lineage>
</organism>
<dbReference type="RefSeq" id="WP_257125889.1">
    <property type="nucleotide sequence ID" value="NZ_BJMO01000034.1"/>
</dbReference>
<reference evidence="1 2" key="1">
    <citation type="submission" date="2016-02" db="EMBL/GenBank/DDBJ databases">
        <title>Complete genome of Sinomonas atrocyanea KCTC 3377.</title>
        <authorList>
            <person name="Kim K.M."/>
        </authorList>
    </citation>
    <scope>NUCLEOTIDE SEQUENCE [LARGE SCALE GENOMIC DNA]</scope>
    <source>
        <strain evidence="1 2">KCTC 3377</strain>
    </source>
</reference>